<dbReference type="RefSeq" id="XP_008914272.1">
    <property type="nucleotide sequence ID" value="XM_008916024.1"/>
</dbReference>
<gene>
    <name evidence="1" type="ORF">PPTG_24269</name>
</gene>
<accession>W2PHU2</accession>
<name>W2PHU2_PHYN3</name>
<evidence type="ECO:0000313" key="2">
    <source>
        <dbReference type="Proteomes" id="UP000018817"/>
    </source>
</evidence>
<dbReference type="VEuPathDB" id="FungiDB:PPTG_24269"/>
<reference evidence="1 2" key="2">
    <citation type="submission" date="2013-11" db="EMBL/GenBank/DDBJ databases">
        <title>The Genome Sequence of Phytophthora parasitica INRA-310.</title>
        <authorList>
            <consortium name="The Broad Institute Genomics Platform"/>
            <person name="Russ C."/>
            <person name="Tyler B."/>
            <person name="Panabieres F."/>
            <person name="Shan W."/>
            <person name="Tripathy S."/>
            <person name="Grunwald N."/>
            <person name="Machado M."/>
            <person name="Johnson C.S."/>
            <person name="Arredondo F."/>
            <person name="Hong C."/>
            <person name="Coffey M."/>
            <person name="Young S.K."/>
            <person name="Zeng Q."/>
            <person name="Gargeya S."/>
            <person name="Fitzgerald M."/>
            <person name="Abouelleil A."/>
            <person name="Alvarado L."/>
            <person name="Chapman S.B."/>
            <person name="Gainer-Dewar J."/>
            <person name="Goldberg J."/>
            <person name="Griggs A."/>
            <person name="Gujja S."/>
            <person name="Hansen M."/>
            <person name="Howarth C."/>
            <person name="Imamovic A."/>
            <person name="Ireland A."/>
            <person name="Larimer J."/>
            <person name="McCowan C."/>
            <person name="Murphy C."/>
            <person name="Pearson M."/>
            <person name="Poon T.W."/>
            <person name="Priest M."/>
            <person name="Roberts A."/>
            <person name="Saif S."/>
            <person name="Shea T."/>
            <person name="Sykes S."/>
            <person name="Wortman J."/>
            <person name="Nusbaum C."/>
            <person name="Birren B."/>
        </authorList>
    </citation>
    <scope>NUCLEOTIDE SEQUENCE [LARGE SCALE GENOMIC DNA]</scope>
    <source>
        <strain evidence="1 2">INRA-310</strain>
    </source>
</reference>
<evidence type="ECO:0000313" key="1">
    <source>
        <dbReference type="EMBL" id="ETN00432.1"/>
    </source>
</evidence>
<sequence length="84" mass="9093">MNMELKALELGSLQVGSSLSMCHVGSVVPGREAGELLRIRDAKVFVSSAGERKDEAQCPPTSWQDVASLRCFRERGCGVHMGTE</sequence>
<proteinExistence type="predicted"/>
<dbReference type="GeneID" id="20192868"/>
<reference evidence="2" key="1">
    <citation type="submission" date="2011-12" db="EMBL/GenBank/DDBJ databases">
        <authorList>
            <consortium name="The Broad Institute Genome Sequencing Platform"/>
            <person name="Russ C."/>
            <person name="Tyler B."/>
            <person name="Panabieres F."/>
            <person name="Shan W."/>
            <person name="Tripathy S."/>
            <person name="Grunwald N."/>
            <person name="Machado M."/>
            <person name="Young S.K."/>
            <person name="Zeng Q."/>
            <person name="Gargeya S."/>
            <person name="Fitzgerald M."/>
            <person name="Haas B."/>
            <person name="Abouelleil A."/>
            <person name="Alvarado L."/>
            <person name="Arachchi H.M."/>
            <person name="Berlin A."/>
            <person name="Chapman S.B."/>
            <person name="Gearin G."/>
            <person name="Goldberg J."/>
            <person name="Griggs A."/>
            <person name="Gujja S."/>
            <person name="Hansen M."/>
            <person name="Heiman D."/>
            <person name="Howarth C."/>
            <person name="Larimer J."/>
            <person name="Lui A."/>
            <person name="MacDonald P.J.P."/>
            <person name="McCowen C."/>
            <person name="Montmayeur A."/>
            <person name="Murphy C."/>
            <person name="Neiman D."/>
            <person name="Pearson M."/>
            <person name="Priest M."/>
            <person name="Roberts A."/>
            <person name="Saif S."/>
            <person name="Shea T."/>
            <person name="Sisk P."/>
            <person name="Stolte C."/>
            <person name="Sykes S."/>
            <person name="Wortman J."/>
            <person name="Nusbaum C."/>
            <person name="Birren B."/>
        </authorList>
    </citation>
    <scope>NUCLEOTIDE SEQUENCE [LARGE SCALE GENOMIC DNA]</scope>
    <source>
        <strain evidence="2">INRA-310</strain>
    </source>
</reference>
<dbReference type="AlphaFoldDB" id="W2PHU2"/>
<dbReference type="Proteomes" id="UP000018817">
    <property type="component" value="Unassembled WGS sequence"/>
</dbReference>
<organism evidence="1 2">
    <name type="scientific">Phytophthora nicotianae (strain INRA-310)</name>
    <name type="common">Phytophthora parasitica</name>
    <dbReference type="NCBI Taxonomy" id="761204"/>
    <lineage>
        <taxon>Eukaryota</taxon>
        <taxon>Sar</taxon>
        <taxon>Stramenopiles</taxon>
        <taxon>Oomycota</taxon>
        <taxon>Peronosporomycetes</taxon>
        <taxon>Peronosporales</taxon>
        <taxon>Peronosporaceae</taxon>
        <taxon>Phytophthora</taxon>
    </lineage>
</organism>
<dbReference type="EMBL" id="KI669638">
    <property type="protein sequence ID" value="ETN00432.1"/>
    <property type="molecule type" value="Genomic_DNA"/>
</dbReference>
<dbReference type="OMA" id="KDEAQCP"/>
<protein>
    <submittedName>
        <fullName evidence="1">Uncharacterized protein</fullName>
    </submittedName>
</protein>